<protein>
    <recommendedName>
        <fullName evidence="2">Ubiquitin-like domain-containing protein</fullName>
    </recommendedName>
</protein>
<feature type="compositionally biased region" description="Low complexity" evidence="1">
    <location>
        <begin position="143"/>
        <end position="158"/>
    </location>
</feature>
<dbReference type="AlphaFoldDB" id="G4TI78"/>
<dbReference type="InterPro" id="IPR000626">
    <property type="entry name" value="Ubiquitin-like_dom"/>
</dbReference>
<organism evidence="3 4">
    <name type="scientific">Serendipita indica (strain DSM 11827)</name>
    <name type="common">Root endophyte fungus</name>
    <name type="synonym">Piriformospora indica</name>
    <dbReference type="NCBI Taxonomy" id="1109443"/>
    <lineage>
        <taxon>Eukaryota</taxon>
        <taxon>Fungi</taxon>
        <taxon>Dikarya</taxon>
        <taxon>Basidiomycota</taxon>
        <taxon>Agaricomycotina</taxon>
        <taxon>Agaricomycetes</taxon>
        <taxon>Sebacinales</taxon>
        <taxon>Serendipitaceae</taxon>
        <taxon>Serendipita</taxon>
    </lineage>
</organism>
<dbReference type="OrthoDB" id="1043111at2759"/>
<dbReference type="HOGENOM" id="CLU_076385_1_1_1"/>
<dbReference type="EMBL" id="CAFZ01000103">
    <property type="protein sequence ID" value="CCA71021.1"/>
    <property type="molecule type" value="Genomic_DNA"/>
</dbReference>
<sequence length="177" mass="18820">MATELANSSSNDPLQTLESSSASASPAVSLTFLLLSGKRKTLEFEQTETIANIKQRLVNEWPPEWQDEVKPASIASIRLLFLGRLLADDEVLSANPRFAPLPAPPSIVHLSVRPLTTRHASGTASLKKGALLRAVSLSGRTNAPASPQTTHPPTTTQPLEPVSEQTESSGCCGCVVL</sequence>
<feature type="region of interest" description="Disordered" evidence="1">
    <location>
        <begin position="140"/>
        <end position="169"/>
    </location>
</feature>
<dbReference type="InterPro" id="IPR029071">
    <property type="entry name" value="Ubiquitin-like_domsf"/>
</dbReference>
<evidence type="ECO:0000256" key="1">
    <source>
        <dbReference type="SAM" id="MobiDB-lite"/>
    </source>
</evidence>
<dbReference type="Gene3D" id="3.10.20.90">
    <property type="entry name" value="Phosphatidylinositol 3-kinase Catalytic Subunit, Chain A, domain 1"/>
    <property type="match status" value="1"/>
</dbReference>
<proteinExistence type="predicted"/>
<dbReference type="STRING" id="1109443.G4TI78"/>
<feature type="compositionally biased region" description="Polar residues" evidence="1">
    <location>
        <begin position="1"/>
        <end position="18"/>
    </location>
</feature>
<dbReference type="OMA" id="RTHIWQN"/>
<dbReference type="SUPFAM" id="SSF54236">
    <property type="entry name" value="Ubiquitin-like"/>
    <property type="match status" value="1"/>
</dbReference>
<reference evidence="3 4" key="1">
    <citation type="journal article" date="2011" name="PLoS Pathog.">
        <title>Endophytic Life Strategies Decoded by Genome and Transcriptome Analyses of the Mutualistic Root Symbiont Piriformospora indica.</title>
        <authorList>
            <person name="Zuccaro A."/>
            <person name="Lahrmann U."/>
            <person name="Guldener U."/>
            <person name="Langen G."/>
            <person name="Pfiffi S."/>
            <person name="Biedenkopf D."/>
            <person name="Wong P."/>
            <person name="Samans B."/>
            <person name="Grimm C."/>
            <person name="Basiewicz M."/>
            <person name="Murat C."/>
            <person name="Martin F."/>
            <person name="Kogel K.H."/>
        </authorList>
    </citation>
    <scope>NUCLEOTIDE SEQUENCE [LARGE SCALE GENOMIC DNA]</scope>
    <source>
        <strain evidence="3 4">DSM 11827</strain>
    </source>
</reference>
<comment type="caution">
    <text evidence="3">The sequence shown here is derived from an EMBL/GenBank/DDBJ whole genome shotgun (WGS) entry which is preliminary data.</text>
</comment>
<dbReference type="PANTHER" id="PTHR13169">
    <property type="entry name" value="UBIQUITIN-LIKE PROTEIN 3 HCG-1 PROTEIN"/>
    <property type="match status" value="1"/>
</dbReference>
<dbReference type="Proteomes" id="UP000007148">
    <property type="component" value="Unassembled WGS sequence"/>
</dbReference>
<evidence type="ECO:0000259" key="2">
    <source>
        <dbReference type="PROSITE" id="PS50053"/>
    </source>
</evidence>
<dbReference type="InParanoid" id="G4TI78"/>
<evidence type="ECO:0000313" key="3">
    <source>
        <dbReference type="EMBL" id="CCA71021.1"/>
    </source>
</evidence>
<keyword evidence="4" id="KW-1185">Reference proteome</keyword>
<gene>
    <name evidence="3" type="ORF">PIIN_04955</name>
</gene>
<dbReference type="PANTHER" id="PTHR13169:SF0">
    <property type="entry name" value="UBIQUITIN-LIKE PROTEIN 3"/>
    <property type="match status" value="1"/>
</dbReference>
<feature type="domain" description="Ubiquitin-like" evidence="2">
    <location>
        <begin position="28"/>
        <end position="93"/>
    </location>
</feature>
<name>G4TI78_SERID</name>
<dbReference type="Pfam" id="PF13881">
    <property type="entry name" value="Rad60-SLD_2"/>
    <property type="match status" value="1"/>
</dbReference>
<accession>G4TI78</accession>
<feature type="region of interest" description="Disordered" evidence="1">
    <location>
        <begin position="1"/>
        <end position="25"/>
    </location>
</feature>
<dbReference type="InterPro" id="IPR039540">
    <property type="entry name" value="UBL3-like_ubiquitin_dom"/>
</dbReference>
<dbReference type="PROSITE" id="PS50053">
    <property type="entry name" value="UBIQUITIN_2"/>
    <property type="match status" value="1"/>
</dbReference>
<evidence type="ECO:0000313" key="4">
    <source>
        <dbReference type="Proteomes" id="UP000007148"/>
    </source>
</evidence>
<dbReference type="InterPro" id="IPR040015">
    <property type="entry name" value="UBL3-like"/>
</dbReference>